<dbReference type="GeneID" id="17320949"/>
<dbReference type="Proteomes" id="UP000012073">
    <property type="component" value="Unassembled WGS sequence"/>
</dbReference>
<gene>
    <name evidence="1" type="ORF">CHC_T00002199001</name>
</gene>
<dbReference type="RefSeq" id="XP_005713230.1">
    <property type="nucleotide sequence ID" value="XM_005713173.1"/>
</dbReference>
<keyword evidence="2" id="KW-1185">Reference proteome</keyword>
<organism evidence="1 2">
    <name type="scientific">Chondrus crispus</name>
    <name type="common">Carrageen Irish moss</name>
    <name type="synonym">Polymorpha crispa</name>
    <dbReference type="NCBI Taxonomy" id="2769"/>
    <lineage>
        <taxon>Eukaryota</taxon>
        <taxon>Rhodophyta</taxon>
        <taxon>Florideophyceae</taxon>
        <taxon>Rhodymeniophycidae</taxon>
        <taxon>Gigartinales</taxon>
        <taxon>Gigartinaceae</taxon>
        <taxon>Chondrus</taxon>
    </lineage>
</organism>
<dbReference type="AlphaFoldDB" id="R7Q4H9"/>
<proteinExistence type="predicted"/>
<reference evidence="2" key="1">
    <citation type="journal article" date="2013" name="Proc. Natl. Acad. Sci. U.S.A.">
        <title>Genome structure and metabolic features in the red seaweed Chondrus crispus shed light on evolution of the Archaeplastida.</title>
        <authorList>
            <person name="Collen J."/>
            <person name="Porcel B."/>
            <person name="Carre W."/>
            <person name="Ball S.G."/>
            <person name="Chaparro C."/>
            <person name="Tonon T."/>
            <person name="Barbeyron T."/>
            <person name="Michel G."/>
            <person name="Noel B."/>
            <person name="Valentin K."/>
            <person name="Elias M."/>
            <person name="Artiguenave F."/>
            <person name="Arun A."/>
            <person name="Aury J.M."/>
            <person name="Barbosa-Neto J.F."/>
            <person name="Bothwell J.H."/>
            <person name="Bouget F.Y."/>
            <person name="Brillet L."/>
            <person name="Cabello-Hurtado F."/>
            <person name="Capella-Gutierrez S."/>
            <person name="Charrier B."/>
            <person name="Cladiere L."/>
            <person name="Cock J.M."/>
            <person name="Coelho S.M."/>
            <person name="Colleoni C."/>
            <person name="Czjzek M."/>
            <person name="Da Silva C."/>
            <person name="Delage L."/>
            <person name="Denoeud F."/>
            <person name="Deschamps P."/>
            <person name="Dittami S.M."/>
            <person name="Gabaldon T."/>
            <person name="Gachon C.M."/>
            <person name="Groisillier A."/>
            <person name="Herve C."/>
            <person name="Jabbari K."/>
            <person name="Katinka M."/>
            <person name="Kloareg B."/>
            <person name="Kowalczyk N."/>
            <person name="Labadie K."/>
            <person name="Leblanc C."/>
            <person name="Lopez P.J."/>
            <person name="McLachlan D.H."/>
            <person name="Meslet-Cladiere L."/>
            <person name="Moustafa A."/>
            <person name="Nehr Z."/>
            <person name="Nyvall Collen P."/>
            <person name="Panaud O."/>
            <person name="Partensky F."/>
            <person name="Poulain J."/>
            <person name="Rensing S.A."/>
            <person name="Rousvoal S."/>
            <person name="Samson G."/>
            <person name="Symeonidi A."/>
            <person name="Weissenbach J."/>
            <person name="Zambounis A."/>
            <person name="Wincker P."/>
            <person name="Boyen C."/>
        </authorList>
    </citation>
    <scope>NUCLEOTIDE SEQUENCE [LARGE SCALE GENOMIC DNA]</scope>
    <source>
        <strain evidence="2">cv. Stackhouse</strain>
    </source>
</reference>
<dbReference type="EMBL" id="HG001644">
    <property type="protein sequence ID" value="CDF33427.1"/>
    <property type="molecule type" value="Genomic_DNA"/>
</dbReference>
<name>R7Q4H9_CHOCR</name>
<sequence>MTLPHAFVSRPSVYTRRRPHSSKRVACILNRLHFGALTTSRASELLVGFHQEIAPRKTQFNDPTCTAPFRYQDDQHSSGSGKYLISTQQFPPVLLVSFGERRREIFKFLIRQLSKRSPHSPSPTNSDYACASLFPYARCVAQPPGRGSARHPSMQPRLPPRKLPDEVFLLPHSLLAAAHVCR</sequence>
<evidence type="ECO:0000313" key="2">
    <source>
        <dbReference type="Proteomes" id="UP000012073"/>
    </source>
</evidence>
<evidence type="ECO:0000313" key="1">
    <source>
        <dbReference type="EMBL" id="CDF33427.1"/>
    </source>
</evidence>
<dbReference type="KEGG" id="ccp:CHC_T00002199001"/>
<protein>
    <submittedName>
        <fullName evidence="1">Uncharacterized protein</fullName>
    </submittedName>
</protein>
<accession>R7Q4H9</accession>
<dbReference type="Gramene" id="CDF33427">
    <property type="protein sequence ID" value="CDF33427"/>
    <property type="gene ID" value="CHC_T00002199001"/>
</dbReference>